<keyword evidence="2" id="KW-0812">Transmembrane</keyword>
<name>A0ABD0YFC2_9HEMI</name>
<evidence type="ECO:0000256" key="3">
    <source>
        <dbReference type="ARBA" id="ARBA00022729"/>
    </source>
</evidence>
<evidence type="ECO:0000256" key="5">
    <source>
        <dbReference type="ARBA" id="ARBA00023180"/>
    </source>
</evidence>
<reference evidence="7 8" key="1">
    <citation type="submission" date="2024-07" db="EMBL/GenBank/DDBJ databases">
        <title>Chromosome-level genome assembly of the water stick insect Ranatra chinensis (Heteroptera: Nepidae).</title>
        <authorList>
            <person name="Liu X."/>
        </authorList>
    </citation>
    <scope>NUCLEOTIDE SEQUENCE [LARGE SCALE GENOMIC DNA]</scope>
    <source>
        <strain evidence="7">Cailab_2021Rc</strain>
        <tissue evidence="7">Muscle</tissue>
    </source>
</reference>
<organism evidence="7 8">
    <name type="scientific">Ranatra chinensis</name>
    <dbReference type="NCBI Taxonomy" id="642074"/>
    <lineage>
        <taxon>Eukaryota</taxon>
        <taxon>Metazoa</taxon>
        <taxon>Ecdysozoa</taxon>
        <taxon>Arthropoda</taxon>
        <taxon>Hexapoda</taxon>
        <taxon>Insecta</taxon>
        <taxon>Pterygota</taxon>
        <taxon>Neoptera</taxon>
        <taxon>Paraneoptera</taxon>
        <taxon>Hemiptera</taxon>
        <taxon>Heteroptera</taxon>
        <taxon>Panheteroptera</taxon>
        <taxon>Nepomorpha</taxon>
        <taxon>Nepidae</taxon>
        <taxon>Ranatrinae</taxon>
        <taxon>Ranatra</taxon>
    </lineage>
</organism>
<dbReference type="InterPro" id="IPR029405">
    <property type="entry name" value="APCDD1_dom"/>
</dbReference>
<gene>
    <name evidence="7" type="ORF">AAG570_013863</name>
</gene>
<sequence>MHVFFFISGSSWHAEYRFYSDPTCQTGTLTAAAEGHLRPAKISSPPRVHGATDFDFMVERAFLTLFDPGLVQSLQDDRRCGPPGIWQVGVTRDVTPSQGCAPLGITVPSVEYELVRVETEPSSGHTVLMLGHTDGPKKAAAKRRPTAFQPPLLQCNGPELPPLSHLLNGYSPAPRGPLPATLLTLAAVTLLTALL</sequence>
<feature type="domain" description="APCDD1" evidence="6">
    <location>
        <begin position="2"/>
        <end position="162"/>
    </location>
</feature>
<keyword evidence="5" id="KW-0325">Glycoprotein</keyword>
<evidence type="ECO:0000313" key="8">
    <source>
        <dbReference type="Proteomes" id="UP001558652"/>
    </source>
</evidence>
<dbReference type="Proteomes" id="UP001558652">
    <property type="component" value="Unassembled WGS sequence"/>
</dbReference>
<keyword evidence="8" id="KW-1185">Reference proteome</keyword>
<evidence type="ECO:0000256" key="2">
    <source>
        <dbReference type="ARBA" id="ARBA00022692"/>
    </source>
</evidence>
<dbReference type="EMBL" id="JBFDAA010000009">
    <property type="protein sequence ID" value="KAL1129334.1"/>
    <property type="molecule type" value="Genomic_DNA"/>
</dbReference>
<dbReference type="SMART" id="SM01352">
    <property type="entry name" value="APCDDC"/>
    <property type="match status" value="1"/>
</dbReference>
<evidence type="ECO:0000313" key="7">
    <source>
        <dbReference type="EMBL" id="KAL1129334.1"/>
    </source>
</evidence>
<dbReference type="Pfam" id="PF14921">
    <property type="entry name" value="APCDDC"/>
    <property type="match status" value="1"/>
</dbReference>
<dbReference type="AlphaFoldDB" id="A0ABD0YFC2"/>
<protein>
    <recommendedName>
        <fullName evidence="6">APCDD1 domain-containing protein</fullName>
    </recommendedName>
</protein>
<comment type="caution">
    <text evidence="7">The sequence shown here is derived from an EMBL/GenBank/DDBJ whole genome shotgun (WGS) entry which is preliminary data.</text>
</comment>
<evidence type="ECO:0000259" key="6">
    <source>
        <dbReference type="SMART" id="SM01352"/>
    </source>
</evidence>
<dbReference type="InterPro" id="IPR042425">
    <property type="entry name" value="APCDD1"/>
</dbReference>
<dbReference type="PANTHER" id="PTHR31021:SF1">
    <property type="entry name" value="CHROMOSOME UNDETERMINED SCAFFOLD_56, WHOLE GENOME SHOTGUN SEQUENCE"/>
    <property type="match status" value="1"/>
</dbReference>
<evidence type="ECO:0000256" key="4">
    <source>
        <dbReference type="ARBA" id="ARBA00023136"/>
    </source>
</evidence>
<dbReference type="PANTHER" id="PTHR31021">
    <property type="entry name" value="ADENOMATOSIS POLYPOSIS COLI DOWN-REGULATED 1"/>
    <property type="match status" value="1"/>
</dbReference>
<accession>A0ABD0YFC2</accession>
<comment type="subcellular location">
    <subcellularLocation>
        <location evidence="1">Membrane</location>
        <topology evidence="1">Single-pass membrane protein</topology>
    </subcellularLocation>
</comment>
<keyword evidence="3" id="KW-0732">Signal</keyword>
<proteinExistence type="predicted"/>
<keyword evidence="4" id="KW-0472">Membrane</keyword>
<dbReference type="GO" id="GO:0016020">
    <property type="term" value="C:membrane"/>
    <property type="evidence" value="ECO:0007669"/>
    <property type="project" value="UniProtKB-SubCell"/>
</dbReference>
<evidence type="ECO:0000256" key="1">
    <source>
        <dbReference type="ARBA" id="ARBA00004167"/>
    </source>
</evidence>